<evidence type="ECO:0000313" key="4">
    <source>
        <dbReference type="EMBL" id="KAF2481524.1"/>
    </source>
</evidence>
<name>A0A6A6PPG6_9PEZI</name>
<dbReference type="Pfam" id="PF11807">
    <property type="entry name" value="UstYa"/>
    <property type="match status" value="1"/>
</dbReference>
<dbReference type="AlphaFoldDB" id="A0A6A6PPG6"/>
<keyword evidence="3" id="KW-0472">Membrane</keyword>
<reference evidence="4" key="1">
    <citation type="journal article" date="2020" name="Stud. Mycol.">
        <title>101 Dothideomycetes genomes: a test case for predicting lifestyles and emergence of pathogens.</title>
        <authorList>
            <person name="Haridas S."/>
            <person name="Albert R."/>
            <person name="Binder M."/>
            <person name="Bloem J."/>
            <person name="Labutti K."/>
            <person name="Salamov A."/>
            <person name="Andreopoulos B."/>
            <person name="Baker S."/>
            <person name="Barry K."/>
            <person name="Bills G."/>
            <person name="Bluhm B."/>
            <person name="Cannon C."/>
            <person name="Castanera R."/>
            <person name="Culley D."/>
            <person name="Daum C."/>
            <person name="Ezra D."/>
            <person name="Gonzalez J."/>
            <person name="Henrissat B."/>
            <person name="Kuo A."/>
            <person name="Liang C."/>
            <person name="Lipzen A."/>
            <person name="Lutzoni F."/>
            <person name="Magnuson J."/>
            <person name="Mondo S."/>
            <person name="Nolan M."/>
            <person name="Ohm R."/>
            <person name="Pangilinan J."/>
            <person name="Park H.-J."/>
            <person name="Ramirez L."/>
            <person name="Alfaro M."/>
            <person name="Sun H."/>
            <person name="Tritt A."/>
            <person name="Yoshinaga Y."/>
            <person name="Zwiers L.-H."/>
            <person name="Turgeon B."/>
            <person name="Goodwin S."/>
            <person name="Spatafora J."/>
            <person name="Crous P."/>
            <person name="Grigoriev I."/>
        </authorList>
    </citation>
    <scope>NUCLEOTIDE SEQUENCE</scope>
    <source>
        <strain evidence="4">CBS 113389</strain>
    </source>
</reference>
<comment type="similarity">
    <text evidence="2">Belongs to the ustYa family.</text>
</comment>
<dbReference type="PANTHER" id="PTHR33365:SF4">
    <property type="entry name" value="CYCLOCHLOROTINE BIOSYNTHESIS PROTEIN O"/>
    <property type="match status" value="1"/>
</dbReference>
<organism evidence="4 5">
    <name type="scientific">Neohortaea acidophila</name>
    <dbReference type="NCBI Taxonomy" id="245834"/>
    <lineage>
        <taxon>Eukaryota</taxon>
        <taxon>Fungi</taxon>
        <taxon>Dikarya</taxon>
        <taxon>Ascomycota</taxon>
        <taxon>Pezizomycotina</taxon>
        <taxon>Dothideomycetes</taxon>
        <taxon>Dothideomycetidae</taxon>
        <taxon>Mycosphaerellales</taxon>
        <taxon>Teratosphaeriaceae</taxon>
        <taxon>Neohortaea</taxon>
    </lineage>
</organism>
<dbReference type="InterPro" id="IPR021765">
    <property type="entry name" value="UstYa-like"/>
</dbReference>
<protein>
    <submittedName>
        <fullName evidence="4">Uncharacterized protein</fullName>
    </submittedName>
</protein>
<evidence type="ECO:0000256" key="3">
    <source>
        <dbReference type="SAM" id="Phobius"/>
    </source>
</evidence>
<dbReference type="RefSeq" id="XP_033588094.1">
    <property type="nucleotide sequence ID" value="XM_033734254.1"/>
</dbReference>
<accession>A0A6A6PPG6</accession>
<dbReference type="Proteomes" id="UP000799767">
    <property type="component" value="Unassembled WGS sequence"/>
</dbReference>
<dbReference type="GO" id="GO:0043386">
    <property type="term" value="P:mycotoxin biosynthetic process"/>
    <property type="evidence" value="ECO:0007669"/>
    <property type="project" value="InterPro"/>
</dbReference>
<proteinExistence type="inferred from homology"/>
<gene>
    <name evidence="4" type="ORF">BDY17DRAFT_301478</name>
</gene>
<sequence length="333" mass="37508">MNPQQLCLTMEKLRSYINPDSRLRPEYAKLTQSAADEHDGYCPHCGHVQNEAPQALPSSIARSWLALWTIATLLFGVLIVFILLLAKQYTFHCSLVTESSCPNSPSLLSDQAFSESAFKSGRGDRDMTDTFAVPLRRVVWKVEQGFVDSDPFDGAHWGNFGDEMNETAWTPWDDIYDGSWVQIEPDEMLGIPPGVPIQEFSVEAGRAWNTPKHGYSPSINHQIHCLGWIKHYLMPSGSSEIDYEHAGHCVEYIRHAIMCAGDLTLEAPENPSRTHLESFAYDETVHLCRDWTALSSALRRTSLGFEVDEGRGLVPFDHSDWQPKRPVNPFEAV</sequence>
<keyword evidence="3" id="KW-1133">Transmembrane helix</keyword>
<dbReference type="OrthoDB" id="3687641at2759"/>
<keyword evidence="5" id="KW-1185">Reference proteome</keyword>
<evidence type="ECO:0000256" key="2">
    <source>
        <dbReference type="ARBA" id="ARBA00035112"/>
    </source>
</evidence>
<evidence type="ECO:0000256" key="1">
    <source>
        <dbReference type="ARBA" id="ARBA00004685"/>
    </source>
</evidence>
<dbReference type="EMBL" id="MU001638">
    <property type="protein sequence ID" value="KAF2481524.1"/>
    <property type="molecule type" value="Genomic_DNA"/>
</dbReference>
<evidence type="ECO:0000313" key="5">
    <source>
        <dbReference type="Proteomes" id="UP000799767"/>
    </source>
</evidence>
<feature type="transmembrane region" description="Helical" evidence="3">
    <location>
        <begin position="64"/>
        <end position="86"/>
    </location>
</feature>
<dbReference type="PANTHER" id="PTHR33365">
    <property type="entry name" value="YALI0B05434P"/>
    <property type="match status" value="1"/>
</dbReference>
<keyword evidence="3" id="KW-0812">Transmembrane</keyword>
<dbReference type="GeneID" id="54475256"/>
<comment type="pathway">
    <text evidence="1">Mycotoxin biosynthesis.</text>
</comment>